<keyword evidence="2" id="KW-1185">Reference proteome</keyword>
<name>A0A1Q9CAS9_SYMMI</name>
<protein>
    <submittedName>
        <fullName evidence="1">Uncharacterized protein</fullName>
    </submittedName>
</protein>
<proteinExistence type="predicted"/>
<dbReference type="AlphaFoldDB" id="A0A1Q9CAS9"/>
<dbReference type="Proteomes" id="UP000186817">
    <property type="component" value="Unassembled WGS sequence"/>
</dbReference>
<reference evidence="1 2" key="1">
    <citation type="submission" date="2016-02" db="EMBL/GenBank/DDBJ databases">
        <title>Genome analysis of coral dinoflagellate symbionts highlights evolutionary adaptations to a symbiotic lifestyle.</title>
        <authorList>
            <person name="Aranda M."/>
            <person name="Li Y."/>
            <person name="Liew Y.J."/>
            <person name="Baumgarten S."/>
            <person name="Simakov O."/>
            <person name="Wilson M."/>
            <person name="Piel J."/>
            <person name="Ashoor H."/>
            <person name="Bougouffa S."/>
            <person name="Bajic V.B."/>
            <person name="Ryu T."/>
            <person name="Ravasi T."/>
            <person name="Bayer T."/>
            <person name="Micklem G."/>
            <person name="Kim H."/>
            <person name="Bhak J."/>
            <person name="Lajeunesse T.C."/>
            <person name="Voolstra C.R."/>
        </authorList>
    </citation>
    <scope>NUCLEOTIDE SEQUENCE [LARGE SCALE GENOMIC DNA]</scope>
    <source>
        <strain evidence="1 2">CCMP2467</strain>
    </source>
</reference>
<evidence type="ECO:0000313" key="2">
    <source>
        <dbReference type="Proteomes" id="UP000186817"/>
    </source>
</evidence>
<dbReference type="EMBL" id="LSRX01001422">
    <property type="protein sequence ID" value="OLP80044.1"/>
    <property type="molecule type" value="Genomic_DNA"/>
</dbReference>
<accession>A0A1Q9CAS9</accession>
<dbReference type="OrthoDB" id="409592at2759"/>
<evidence type="ECO:0000313" key="1">
    <source>
        <dbReference type="EMBL" id="OLP80044.1"/>
    </source>
</evidence>
<sequence length="117" mass="13338">MWKGGGSINIVNLPIPELTPTNHSMKHFLDVIRDILAESIDTDQLKQIIKVILAKLTDLAVGKCYEVKWGNGHKVIERKAFQWMLEQLGGIQFRHFSLTSEKKRTASQSVLAEFYIN</sequence>
<comment type="caution">
    <text evidence="1">The sequence shown here is derived from an EMBL/GenBank/DDBJ whole genome shotgun (WGS) entry which is preliminary data.</text>
</comment>
<organism evidence="1 2">
    <name type="scientific">Symbiodinium microadriaticum</name>
    <name type="common">Dinoflagellate</name>
    <name type="synonym">Zooxanthella microadriatica</name>
    <dbReference type="NCBI Taxonomy" id="2951"/>
    <lineage>
        <taxon>Eukaryota</taxon>
        <taxon>Sar</taxon>
        <taxon>Alveolata</taxon>
        <taxon>Dinophyceae</taxon>
        <taxon>Suessiales</taxon>
        <taxon>Symbiodiniaceae</taxon>
        <taxon>Symbiodinium</taxon>
    </lineage>
</organism>
<gene>
    <name evidence="1" type="ORF">AK812_SmicGene39592</name>
</gene>